<dbReference type="GO" id="GO:0006493">
    <property type="term" value="P:protein O-linked glycosylation"/>
    <property type="evidence" value="ECO:0007669"/>
    <property type="project" value="TreeGrafter"/>
</dbReference>
<dbReference type="PANTHER" id="PTHR11675">
    <property type="entry name" value="N-ACETYLGALACTOSAMINYLTRANSFERASE"/>
    <property type="match status" value="1"/>
</dbReference>
<dbReference type="PANTHER" id="PTHR11675:SF101">
    <property type="entry name" value="POLYPEPTIDE N-ACETYLGALACTOSAMINYLTRANSFERASE 5"/>
    <property type="match status" value="1"/>
</dbReference>
<dbReference type="GO" id="GO:0004653">
    <property type="term" value="F:polypeptide N-acetylgalactosaminyltransferase activity"/>
    <property type="evidence" value="ECO:0007669"/>
    <property type="project" value="UniProtKB-EC"/>
</dbReference>
<keyword evidence="10 20" id="KW-0430">Lectin</keyword>
<keyword evidence="9" id="KW-0479">Metal-binding</keyword>
<keyword evidence="23" id="KW-1185">Reference proteome</keyword>
<protein>
    <recommendedName>
        <fullName evidence="5 20">Polypeptide N-acetylgalactosaminyltransferase</fullName>
        <ecNumber evidence="20">2.4.1.-</ecNumber>
    </recommendedName>
    <alternativeName>
        <fullName evidence="20">Protein-UDP acetylgalactosaminyltransferase</fullName>
    </alternativeName>
</protein>
<comment type="subcellular location">
    <subcellularLocation>
        <location evidence="2 20">Golgi apparatus membrane</location>
        <topology evidence="2 20">Single-pass type II membrane protein</topology>
    </subcellularLocation>
</comment>
<keyword evidence="8 20" id="KW-0812">Transmembrane</keyword>
<dbReference type="GO" id="GO:0030246">
    <property type="term" value="F:carbohydrate binding"/>
    <property type="evidence" value="ECO:0007669"/>
    <property type="project" value="UniProtKB-KW"/>
</dbReference>
<evidence type="ECO:0000256" key="16">
    <source>
        <dbReference type="ARBA" id="ARBA00023180"/>
    </source>
</evidence>
<dbReference type="Pfam" id="PF00652">
    <property type="entry name" value="Ricin_B_lectin"/>
    <property type="match status" value="1"/>
</dbReference>
<dbReference type="EC" id="2.4.1.-" evidence="20"/>
<keyword evidence="17 20" id="KW-0464">Manganese</keyword>
<organism evidence="22 23">
    <name type="scientific">Daphnia galeata</name>
    <dbReference type="NCBI Taxonomy" id="27404"/>
    <lineage>
        <taxon>Eukaryota</taxon>
        <taxon>Metazoa</taxon>
        <taxon>Ecdysozoa</taxon>
        <taxon>Arthropoda</taxon>
        <taxon>Crustacea</taxon>
        <taxon>Branchiopoda</taxon>
        <taxon>Diplostraca</taxon>
        <taxon>Cladocera</taxon>
        <taxon>Anomopoda</taxon>
        <taxon>Daphniidae</taxon>
        <taxon>Daphnia</taxon>
    </lineage>
</organism>
<dbReference type="CDD" id="cd02510">
    <property type="entry name" value="pp-GalNAc-T"/>
    <property type="match status" value="1"/>
</dbReference>
<comment type="cofactor">
    <cofactor evidence="1 20">
        <name>Mn(2+)</name>
        <dbReference type="ChEBI" id="CHEBI:29035"/>
    </cofactor>
</comment>
<keyword evidence="7 20" id="KW-0808">Transferase</keyword>
<dbReference type="EMBL" id="CAKKLH010000080">
    <property type="protein sequence ID" value="CAH0102447.1"/>
    <property type="molecule type" value="Genomic_DNA"/>
</dbReference>
<evidence type="ECO:0000256" key="12">
    <source>
        <dbReference type="ARBA" id="ARBA00022989"/>
    </source>
</evidence>
<evidence type="ECO:0000256" key="3">
    <source>
        <dbReference type="ARBA" id="ARBA00004922"/>
    </source>
</evidence>
<evidence type="ECO:0000256" key="7">
    <source>
        <dbReference type="ARBA" id="ARBA00022679"/>
    </source>
</evidence>
<dbReference type="CDD" id="cd23433">
    <property type="entry name" value="beta-trefoil_Ricin_GALNT1-like"/>
    <property type="match status" value="1"/>
</dbReference>
<evidence type="ECO:0000256" key="8">
    <source>
        <dbReference type="ARBA" id="ARBA00022692"/>
    </source>
</evidence>
<accession>A0A8J2W2K1</accession>
<dbReference type="SUPFAM" id="SSF50370">
    <property type="entry name" value="Ricin B-like lectins"/>
    <property type="match status" value="1"/>
</dbReference>
<keyword evidence="14 20" id="KW-0472">Membrane</keyword>
<evidence type="ECO:0000256" key="10">
    <source>
        <dbReference type="ARBA" id="ARBA00022734"/>
    </source>
</evidence>
<feature type="transmembrane region" description="Helical" evidence="20">
    <location>
        <begin position="12"/>
        <end position="32"/>
    </location>
</feature>
<keyword evidence="12 20" id="KW-1133">Transmembrane helix</keyword>
<comment type="catalytic activity">
    <reaction evidence="18">
        <text>L-threonyl-[protein] + UDP-N-acetyl-alpha-D-galactosamine = a 3-O-[N-acetyl-alpha-D-galactosaminyl]-L-threonyl-[protein] + UDP + H(+)</text>
        <dbReference type="Rhea" id="RHEA:52424"/>
        <dbReference type="Rhea" id="RHEA-COMP:11060"/>
        <dbReference type="Rhea" id="RHEA-COMP:11689"/>
        <dbReference type="ChEBI" id="CHEBI:15378"/>
        <dbReference type="ChEBI" id="CHEBI:30013"/>
        <dbReference type="ChEBI" id="CHEBI:58223"/>
        <dbReference type="ChEBI" id="CHEBI:67138"/>
        <dbReference type="ChEBI" id="CHEBI:87075"/>
        <dbReference type="EC" id="2.4.1.41"/>
    </reaction>
</comment>
<dbReference type="GO" id="GO:0000139">
    <property type="term" value="C:Golgi membrane"/>
    <property type="evidence" value="ECO:0007669"/>
    <property type="project" value="UniProtKB-SubCell"/>
</dbReference>
<keyword evidence="15 20" id="KW-1015">Disulfide bond</keyword>
<comment type="caution">
    <text evidence="22">The sequence shown here is derived from an EMBL/GenBank/DDBJ whole genome shotgun (WGS) entry which is preliminary data.</text>
</comment>
<evidence type="ECO:0000256" key="2">
    <source>
        <dbReference type="ARBA" id="ARBA00004323"/>
    </source>
</evidence>
<reference evidence="22" key="1">
    <citation type="submission" date="2021-11" db="EMBL/GenBank/DDBJ databases">
        <authorList>
            <person name="Schell T."/>
        </authorList>
    </citation>
    <scope>NUCLEOTIDE SEQUENCE</scope>
    <source>
        <strain evidence="22">M5</strain>
    </source>
</reference>
<name>A0A8J2W2K1_9CRUS</name>
<evidence type="ECO:0000256" key="19">
    <source>
        <dbReference type="ARBA" id="ARBA00052209"/>
    </source>
</evidence>
<keyword evidence="6 20" id="KW-0328">Glycosyltransferase</keyword>
<dbReference type="Gene3D" id="3.90.550.10">
    <property type="entry name" value="Spore Coat Polysaccharide Biosynthesis Protein SpsA, Chain A"/>
    <property type="match status" value="2"/>
</dbReference>
<dbReference type="SMART" id="SM00458">
    <property type="entry name" value="RICIN"/>
    <property type="match status" value="1"/>
</dbReference>
<evidence type="ECO:0000256" key="17">
    <source>
        <dbReference type="ARBA" id="ARBA00023211"/>
    </source>
</evidence>
<keyword evidence="11" id="KW-0735">Signal-anchor</keyword>
<evidence type="ECO:0000256" key="4">
    <source>
        <dbReference type="ARBA" id="ARBA00005680"/>
    </source>
</evidence>
<dbReference type="InterPro" id="IPR029044">
    <property type="entry name" value="Nucleotide-diphossugar_trans"/>
</dbReference>
<dbReference type="InterPro" id="IPR001173">
    <property type="entry name" value="Glyco_trans_2-like"/>
</dbReference>
<evidence type="ECO:0000256" key="11">
    <source>
        <dbReference type="ARBA" id="ARBA00022968"/>
    </source>
</evidence>
<evidence type="ECO:0000256" key="20">
    <source>
        <dbReference type="RuleBase" id="RU361242"/>
    </source>
</evidence>
<keyword evidence="16" id="KW-0325">Glycoprotein</keyword>
<proteinExistence type="inferred from homology"/>
<evidence type="ECO:0000256" key="1">
    <source>
        <dbReference type="ARBA" id="ARBA00001936"/>
    </source>
</evidence>
<dbReference type="Gene3D" id="2.80.10.50">
    <property type="match status" value="1"/>
</dbReference>
<evidence type="ECO:0000313" key="22">
    <source>
        <dbReference type="EMBL" id="CAH0102447.1"/>
    </source>
</evidence>
<dbReference type="InterPro" id="IPR000772">
    <property type="entry name" value="Ricin_B_lectin"/>
</dbReference>
<evidence type="ECO:0000256" key="13">
    <source>
        <dbReference type="ARBA" id="ARBA00023034"/>
    </source>
</evidence>
<dbReference type="InterPro" id="IPR035992">
    <property type="entry name" value="Ricin_B-like_lectins"/>
</dbReference>
<dbReference type="Proteomes" id="UP000789390">
    <property type="component" value="Unassembled WGS sequence"/>
</dbReference>
<evidence type="ECO:0000313" key="23">
    <source>
        <dbReference type="Proteomes" id="UP000789390"/>
    </source>
</evidence>
<dbReference type="AlphaFoldDB" id="A0A8J2W2K1"/>
<comment type="similarity">
    <text evidence="4 20">Belongs to the glycosyltransferase 2 family. GalNAc-T subfamily.</text>
</comment>
<sequence length="688" mass="77727">MFRGRIRMHTCRIILFTSLVWFLLDVAVLFYYSDSPTPSRGNIVGDGSHGPVPHNSLGILGVQAAGVHPAKREILDDSINSANNYDPAQINSNLKDQEVIEVDERGFSLKYAKHQLKKWTPAAVVPEQAGQPGEMGKPVHLPADQESLMREKFRLNQFNLLASDSISMNRSLPDVRLEGCRDKSYPGLLPTTSIVIVFHNEAWSTLLRTVWSIITRSPRELLAEIILVDDASERGLYSNYLGKELEEHVAHFPVPVHVLRTHKRSGLIRARLIGAKQVKGQIITFLDAHCECTEGWLEPLLARVAENRKIVVCPIIDVISDESFEYVTASDMTWGGFNWKLNFRWYRVPQREMDRRNGDRTQPLRTPTMAGGLFSIDKDYFEEIGTYDEGMDIWGGENLEMSFRVWQCGGELEIIPCSHVGHVFRDKSPYSFPGGVAKIVNKNAARVAEVWMCGGSVEIATCSHVGHVFRKTTPYSFPGGTARIVNHNNARLAEVWLDQWKEFYYELNPGARSVEVGDVSSRRTLRKKLNCKSFRWYLENVYPESQMPLDYFFLGEIRNAETQTCLDTMGRKGGENVGISYCHGLGGNQVFAYTKRQQIMSDDNCLDATGTDGIVKLIRCHGMGGNQAWLYEAQDGLIRHVNSGRCLSKPESRDVTLPVLRRCDGSSGQQWIMKSRFKWQATIEDNSL</sequence>
<dbReference type="GO" id="GO:0046872">
    <property type="term" value="F:metal ion binding"/>
    <property type="evidence" value="ECO:0007669"/>
    <property type="project" value="UniProtKB-KW"/>
</dbReference>
<feature type="domain" description="Ricin B lectin" evidence="21">
    <location>
        <begin position="551"/>
        <end position="674"/>
    </location>
</feature>
<dbReference type="UniPathway" id="UPA00378"/>
<dbReference type="InterPro" id="IPR045885">
    <property type="entry name" value="GalNAc-T"/>
</dbReference>
<dbReference type="OrthoDB" id="5988548at2759"/>
<dbReference type="Pfam" id="PF00535">
    <property type="entry name" value="Glycos_transf_2"/>
    <property type="match status" value="1"/>
</dbReference>
<dbReference type="FunFam" id="3.90.550.10:FF:000021">
    <property type="entry name" value="Polypeptide N-acetylgalactosaminyltransferase"/>
    <property type="match status" value="1"/>
</dbReference>
<evidence type="ECO:0000256" key="15">
    <source>
        <dbReference type="ARBA" id="ARBA00023157"/>
    </source>
</evidence>
<dbReference type="PROSITE" id="PS50231">
    <property type="entry name" value="RICIN_B_LECTIN"/>
    <property type="match status" value="1"/>
</dbReference>
<dbReference type="FunFam" id="2.80.10.50:FF:000047">
    <property type="entry name" value="Polypeptide N-acetylgalactosaminyltransferase"/>
    <property type="match status" value="1"/>
</dbReference>
<evidence type="ECO:0000256" key="6">
    <source>
        <dbReference type="ARBA" id="ARBA00022676"/>
    </source>
</evidence>
<evidence type="ECO:0000256" key="14">
    <source>
        <dbReference type="ARBA" id="ARBA00023136"/>
    </source>
</evidence>
<comment type="catalytic activity">
    <reaction evidence="19">
        <text>L-seryl-[protein] + UDP-N-acetyl-alpha-D-galactosamine = a 3-O-[N-acetyl-alpha-D-galactosaminyl]-L-seryl-[protein] + UDP + H(+)</text>
        <dbReference type="Rhea" id="RHEA:23956"/>
        <dbReference type="Rhea" id="RHEA-COMP:9863"/>
        <dbReference type="Rhea" id="RHEA-COMP:12788"/>
        <dbReference type="ChEBI" id="CHEBI:15378"/>
        <dbReference type="ChEBI" id="CHEBI:29999"/>
        <dbReference type="ChEBI" id="CHEBI:53604"/>
        <dbReference type="ChEBI" id="CHEBI:58223"/>
        <dbReference type="ChEBI" id="CHEBI:67138"/>
        <dbReference type="EC" id="2.4.1.41"/>
    </reaction>
</comment>
<keyword evidence="13 20" id="KW-0333">Golgi apparatus</keyword>
<gene>
    <name evidence="22" type="ORF">DGAL_LOCUS4843</name>
</gene>
<evidence type="ECO:0000256" key="9">
    <source>
        <dbReference type="ARBA" id="ARBA00022723"/>
    </source>
</evidence>
<dbReference type="SUPFAM" id="SSF53448">
    <property type="entry name" value="Nucleotide-diphospho-sugar transferases"/>
    <property type="match status" value="2"/>
</dbReference>
<evidence type="ECO:0000259" key="21">
    <source>
        <dbReference type="SMART" id="SM00458"/>
    </source>
</evidence>
<evidence type="ECO:0000256" key="18">
    <source>
        <dbReference type="ARBA" id="ARBA00050905"/>
    </source>
</evidence>
<comment type="pathway">
    <text evidence="3 20">Protein modification; protein glycosylation.</text>
</comment>
<evidence type="ECO:0000256" key="5">
    <source>
        <dbReference type="ARBA" id="ARBA00012644"/>
    </source>
</evidence>